<dbReference type="AlphaFoldDB" id="A0A5C3QMA3"/>
<protein>
    <submittedName>
        <fullName evidence="1">Uncharacterized protein</fullName>
    </submittedName>
</protein>
<accession>A0A5C3QMA3</accession>
<dbReference type="EMBL" id="ML178821">
    <property type="protein sequence ID" value="TFL03053.1"/>
    <property type="molecule type" value="Genomic_DNA"/>
</dbReference>
<dbReference type="OrthoDB" id="3061285at2759"/>
<name>A0A5C3QMA3_9AGAR</name>
<sequence length="133" mass="15298">MTLSSIKSKQAVCHCCGLTKFSAFTLHPPYQPKSYRQPTSHAGVANARRFVREGDAQIADIQKAIKRLQRHEAHLNTIVRQHRSYLSPIHRLPDDVLLMIFTAEWESNDQMPPWTVSAVCRRWRGIVNGYPLF</sequence>
<dbReference type="Proteomes" id="UP000305067">
    <property type="component" value="Unassembled WGS sequence"/>
</dbReference>
<keyword evidence="2" id="KW-1185">Reference proteome</keyword>
<proteinExistence type="predicted"/>
<gene>
    <name evidence="1" type="ORF">BDV98DRAFT_414147</name>
</gene>
<organism evidence="1 2">
    <name type="scientific">Pterulicium gracile</name>
    <dbReference type="NCBI Taxonomy" id="1884261"/>
    <lineage>
        <taxon>Eukaryota</taxon>
        <taxon>Fungi</taxon>
        <taxon>Dikarya</taxon>
        <taxon>Basidiomycota</taxon>
        <taxon>Agaricomycotina</taxon>
        <taxon>Agaricomycetes</taxon>
        <taxon>Agaricomycetidae</taxon>
        <taxon>Agaricales</taxon>
        <taxon>Pleurotineae</taxon>
        <taxon>Pterulaceae</taxon>
        <taxon>Pterulicium</taxon>
    </lineage>
</organism>
<evidence type="ECO:0000313" key="2">
    <source>
        <dbReference type="Proteomes" id="UP000305067"/>
    </source>
</evidence>
<reference evidence="1 2" key="1">
    <citation type="journal article" date="2019" name="Nat. Ecol. Evol.">
        <title>Megaphylogeny resolves global patterns of mushroom evolution.</title>
        <authorList>
            <person name="Varga T."/>
            <person name="Krizsan K."/>
            <person name="Foldi C."/>
            <person name="Dima B."/>
            <person name="Sanchez-Garcia M."/>
            <person name="Sanchez-Ramirez S."/>
            <person name="Szollosi G.J."/>
            <person name="Szarkandi J.G."/>
            <person name="Papp V."/>
            <person name="Albert L."/>
            <person name="Andreopoulos W."/>
            <person name="Angelini C."/>
            <person name="Antonin V."/>
            <person name="Barry K.W."/>
            <person name="Bougher N.L."/>
            <person name="Buchanan P."/>
            <person name="Buyck B."/>
            <person name="Bense V."/>
            <person name="Catcheside P."/>
            <person name="Chovatia M."/>
            <person name="Cooper J."/>
            <person name="Damon W."/>
            <person name="Desjardin D."/>
            <person name="Finy P."/>
            <person name="Geml J."/>
            <person name="Haridas S."/>
            <person name="Hughes K."/>
            <person name="Justo A."/>
            <person name="Karasinski D."/>
            <person name="Kautmanova I."/>
            <person name="Kiss B."/>
            <person name="Kocsube S."/>
            <person name="Kotiranta H."/>
            <person name="LaButti K.M."/>
            <person name="Lechner B.E."/>
            <person name="Liimatainen K."/>
            <person name="Lipzen A."/>
            <person name="Lukacs Z."/>
            <person name="Mihaltcheva S."/>
            <person name="Morgado L.N."/>
            <person name="Niskanen T."/>
            <person name="Noordeloos M.E."/>
            <person name="Ohm R.A."/>
            <person name="Ortiz-Santana B."/>
            <person name="Ovrebo C."/>
            <person name="Racz N."/>
            <person name="Riley R."/>
            <person name="Savchenko A."/>
            <person name="Shiryaev A."/>
            <person name="Soop K."/>
            <person name="Spirin V."/>
            <person name="Szebenyi C."/>
            <person name="Tomsovsky M."/>
            <person name="Tulloss R.E."/>
            <person name="Uehling J."/>
            <person name="Grigoriev I.V."/>
            <person name="Vagvolgyi C."/>
            <person name="Papp T."/>
            <person name="Martin F.M."/>
            <person name="Miettinen O."/>
            <person name="Hibbett D.S."/>
            <person name="Nagy L.G."/>
        </authorList>
    </citation>
    <scope>NUCLEOTIDE SEQUENCE [LARGE SCALE GENOMIC DNA]</scope>
    <source>
        <strain evidence="1 2">CBS 309.79</strain>
    </source>
</reference>
<evidence type="ECO:0000313" key="1">
    <source>
        <dbReference type="EMBL" id="TFL03053.1"/>
    </source>
</evidence>